<protein>
    <recommendedName>
        <fullName evidence="4">Glycosyltransferase 61 catalytic domain-containing protein</fullName>
    </recommendedName>
</protein>
<proteinExistence type="predicted"/>
<keyword evidence="6" id="KW-1185">Reference proteome</keyword>
<evidence type="ECO:0000313" key="6">
    <source>
        <dbReference type="Proteomes" id="UP001157114"/>
    </source>
</evidence>
<name>A0ABQ6GPC7_9BACL</name>
<dbReference type="EMBL" id="BSSQ01000028">
    <property type="protein sequence ID" value="GLX71216.1"/>
    <property type="molecule type" value="Genomic_DNA"/>
</dbReference>
<dbReference type="Pfam" id="PF04577">
    <property type="entry name" value="Glyco_transf_61"/>
    <property type="match status" value="1"/>
</dbReference>
<comment type="caution">
    <text evidence="5">The sequence shown here is derived from an EMBL/GenBank/DDBJ whole genome shotgun (WGS) entry which is preliminary data.</text>
</comment>
<evidence type="ECO:0000313" key="5">
    <source>
        <dbReference type="EMBL" id="GLX71216.1"/>
    </source>
</evidence>
<sequence>MKLKYTIPTDSYKKTRDWVQTYPSSAREDLYKVIYPAETIQLPAPRSVDPHRWVADCAYDEAFVATIPGGRLMTSHMYVVTPDNKRLADLELFDPGYEKLVLSEPDWVAGTVASLFWGWNFPIPASHGTHTVFGHWFFDILPRIHLLKESGIAIDKYVLPKLNLPFQYESLKLLGIPMNKVIQVDKPDFHLQADKLVVSAVPLMIGKCPPWASHYMADQLKNNRKIRKRQGYERIYITREDATARYVANEDEVLRYLKLRGFRKIVLTPMSTEDKIEVFASAKIIVAPFGSGSINVAFCDPGASLIELAPVSFVDNYFWKLCCHAGLDYYELLCQVEPKAHVGADNIIVDIGKLDHYLRLNGIDA</sequence>
<keyword evidence="3" id="KW-0325">Glycoprotein</keyword>
<accession>A0ABQ6GPC7</accession>
<dbReference type="RefSeq" id="WP_284242020.1">
    <property type="nucleotide sequence ID" value="NZ_BSSQ01000028.1"/>
</dbReference>
<evidence type="ECO:0000256" key="2">
    <source>
        <dbReference type="ARBA" id="ARBA00022679"/>
    </source>
</evidence>
<organism evidence="5 6">
    <name type="scientific">Paenibacillus glycanilyticus</name>
    <dbReference type="NCBI Taxonomy" id="126569"/>
    <lineage>
        <taxon>Bacteria</taxon>
        <taxon>Bacillati</taxon>
        <taxon>Bacillota</taxon>
        <taxon>Bacilli</taxon>
        <taxon>Bacillales</taxon>
        <taxon>Paenibacillaceae</taxon>
        <taxon>Paenibacillus</taxon>
    </lineage>
</organism>
<gene>
    <name evidence="5" type="ORF">MU1_55650</name>
</gene>
<evidence type="ECO:0000259" key="4">
    <source>
        <dbReference type="Pfam" id="PF04577"/>
    </source>
</evidence>
<keyword evidence="2" id="KW-0808">Transferase</keyword>
<keyword evidence="1" id="KW-0328">Glycosyltransferase</keyword>
<evidence type="ECO:0000256" key="1">
    <source>
        <dbReference type="ARBA" id="ARBA00022676"/>
    </source>
</evidence>
<evidence type="ECO:0000256" key="3">
    <source>
        <dbReference type="ARBA" id="ARBA00023180"/>
    </source>
</evidence>
<dbReference type="InterPro" id="IPR007657">
    <property type="entry name" value="Glycosyltransferase_61"/>
</dbReference>
<dbReference type="Proteomes" id="UP001157114">
    <property type="component" value="Unassembled WGS sequence"/>
</dbReference>
<reference evidence="5 6" key="1">
    <citation type="submission" date="2023-03" db="EMBL/GenBank/DDBJ databases">
        <title>Draft genome sequence of the bacteria which degrade cell wall of Tricholomamatutake.</title>
        <authorList>
            <person name="Konishi Y."/>
            <person name="Fukuta Y."/>
            <person name="Shirasaka N."/>
        </authorList>
    </citation>
    <scope>NUCLEOTIDE SEQUENCE [LARGE SCALE GENOMIC DNA]</scope>
    <source>
        <strain evidence="6">mu1</strain>
    </source>
</reference>
<dbReference type="PANTHER" id="PTHR20961">
    <property type="entry name" value="GLYCOSYLTRANSFERASE"/>
    <property type="match status" value="1"/>
</dbReference>
<dbReference type="InterPro" id="IPR049625">
    <property type="entry name" value="Glyco_transf_61_cat"/>
</dbReference>
<feature type="domain" description="Glycosyltransferase 61 catalytic" evidence="4">
    <location>
        <begin position="133"/>
        <end position="306"/>
    </location>
</feature>